<sequence length="443" mass="51397">MTTISKKEKEVLRKLATELAEYASLPIHQQKADMWKCLNGLEKVKPMIWMNEIPWHELGPEVNSIETTSELCRRQEKRIRQLIYQWKYMPGDMVLEPVIVCPLVIHDTGFDVLPQLKNAEGYTGMADTIMVDGASHFDPVIENEEDIEKIKMPMVEVNWEETEQNYQLLQDVFVGILPVEKRGIYDFELLPLEKKGANGWKTYSSWFGFWFAPWDDLVQWLGVEQTLFGLTTRPAFIHKVMERLVDAWLHRLDQYEKLNLLALNNGPNRVGSGGYGFSHQLPQADFNQNHIRTIDLWGSCAAQIFAAVSPQMHEEFALLHEKRWLERFGLTYYGCCEPLHKKISILKQIPNLRKVSMSPWVDLNEAVQNVGNQYVLSLKPSPAIFAVDVWDLDEGRRQLISILEKTKGCSVEVIMKDISTCRNQPQRLWEWDKMAREVTEEFA</sequence>
<proteinExistence type="predicted"/>
<dbReference type="Proteomes" id="UP000485569">
    <property type="component" value="Unassembled WGS sequence"/>
</dbReference>
<dbReference type="AlphaFoldDB" id="A0A1V5SIA8"/>
<accession>A0A1V5SIA8</accession>
<comment type="caution">
    <text evidence="1">The sequence shown here is derived from an EMBL/GenBank/DDBJ whole genome shotgun (WGS) entry which is preliminary data.</text>
</comment>
<organism evidence="1">
    <name type="scientific">Candidatus Atribacter allofermentans</name>
    <dbReference type="NCBI Taxonomy" id="1852833"/>
    <lineage>
        <taxon>Bacteria</taxon>
        <taxon>Pseudomonadati</taxon>
        <taxon>Atribacterota</taxon>
        <taxon>Atribacteria</taxon>
        <taxon>Atribacterales</taxon>
        <taxon>Atribacteraceae</taxon>
        <taxon>Atribacter</taxon>
    </lineage>
</organism>
<gene>
    <name evidence="1" type="ORF">BWY41_02276</name>
</gene>
<dbReference type="EMBL" id="MWBQ01000228">
    <property type="protein sequence ID" value="OQA54064.1"/>
    <property type="molecule type" value="Genomic_DNA"/>
</dbReference>
<evidence type="ECO:0008006" key="2">
    <source>
        <dbReference type="Google" id="ProtNLM"/>
    </source>
</evidence>
<dbReference type="InterPro" id="IPR038071">
    <property type="entry name" value="UROD/MetE-like_sf"/>
</dbReference>
<name>A0A1V5SIA8_9BACT</name>
<evidence type="ECO:0000313" key="1">
    <source>
        <dbReference type="EMBL" id="OQA54064.1"/>
    </source>
</evidence>
<dbReference type="Gene3D" id="3.20.20.210">
    <property type="match status" value="1"/>
</dbReference>
<reference evidence="1" key="1">
    <citation type="submission" date="2017-02" db="EMBL/GenBank/DDBJ databases">
        <title>Delving into the versatile metabolic prowess of the omnipresent phylum Bacteroidetes.</title>
        <authorList>
            <person name="Nobu M.K."/>
            <person name="Mei R."/>
            <person name="Narihiro T."/>
            <person name="Kuroda K."/>
            <person name="Liu W.-T."/>
        </authorList>
    </citation>
    <scope>NUCLEOTIDE SEQUENCE</scope>
    <source>
        <strain evidence="1">ADurb.Bin276</strain>
    </source>
</reference>
<protein>
    <recommendedName>
        <fullName evidence="2">Uroporphyrinogen decarboxylase (URO-D)</fullName>
    </recommendedName>
</protein>